<keyword evidence="2" id="KW-1185">Reference proteome</keyword>
<protein>
    <submittedName>
        <fullName evidence="1">Uncharacterized protein</fullName>
    </submittedName>
</protein>
<evidence type="ECO:0000313" key="1">
    <source>
        <dbReference type="EMBL" id="MFA9477123.1"/>
    </source>
</evidence>
<organism evidence="1 2">
    <name type="scientific">Natronomicrosphaera hydrolytica</name>
    <dbReference type="NCBI Taxonomy" id="3242702"/>
    <lineage>
        <taxon>Bacteria</taxon>
        <taxon>Pseudomonadati</taxon>
        <taxon>Planctomycetota</taxon>
        <taxon>Phycisphaerae</taxon>
        <taxon>Phycisphaerales</taxon>
        <taxon>Phycisphaeraceae</taxon>
        <taxon>Natronomicrosphaera</taxon>
    </lineage>
</organism>
<name>A0ABV4U2K1_9BACT</name>
<sequence>MIVRHTQPGPETHGLTPGRLYAVIGIEADDYRILNDFGEPTLFPPDVFELVDTREPADWITTTGDDDERYAYPPPLNRPGFFEGYFDRDPATVAAFWQRVNDQLNTAAAG</sequence>
<evidence type="ECO:0000313" key="2">
    <source>
        <dbReference type="Proteomes" id="UP001575105"/>
    </source>
</evidence>
<reference evidence="1 2" key="1">
    <citation type="submission" date="2024-08" db="EMBL/GenBank/DDBJ databases">
        <title>Whole-genome sequencing of halo(alkali)philic microorganisms from hypersaline lakes.</title>
        <authorList>
            <person name="Sorokin D.Y."/>
            <person name="Merkel A.Y."/>
            <person name="Messina E."/>
            <person name="Yakimov M."/>
        </authorList>
    </citation>
    <scope>NUCLEOTIDE SEQUENCE [LARGE SCALE GENOMIC DNA]</scope>
    <source>
        <strain evidence="1 2">AB-hyl4</strain>
    </source>
</reference>
<dbReference type="EMBL" id="JBGUBD010000001">
    <property type="protein sequence ID" value="MFA9477123.1"/>
    <property type="molecule type" value="Genomic_DNA"/>
</dbReference>
<dbReference type="RefSeq" id="WP_425344044.1">
    <property type="nucleotide sequence ID" value="NZ_JBGUBD010000001.1"/>
</dbReference>
<proteinExistence type="predicted"/>
<gene>
    <name evidence="1" type="ORF">ACERK3_02330</name>
</gene>
<accession>A0ABV4U2K1</accession>
<dbReference type="Proteomes" id="UP001575105">
    <property type="component" value="Unassembled WGS sequence"/>
</dbReference>
<comment type="caution">
    <text evidence="1">The sequence shown here is derived from an EMBL/GenBank/DDBJ whole genome shotgun (WGS) entry which is preliminary data.</text>
</comment>